<keyword evidence="3" id="KW-1185">Reference proteome</keyword>
<dbReference type="EMBL" id="JAKMXF010000330">
    <property type="protein sequence ID" value="KAI6648511.1"/>
    <property type="molecule type" value="Genomic_DNA"/>
</dbReference>
<dbReference type="NCBIfam" id="TIGR01571">
    <property type="entry name" value="A_thal_Cys_rich"/>
    <property type="match status" value="1"/>
</dbReference>
<evidence type="ECO:0000256" key="1">
    <source>
        <dbReference type="ARBA" id="ARBA00009024"/>
    </source>
</evidence>
<gene>
    <name evidence="2" type="ORF">LOD99_8143</name>
</gene>
<reference evidence="2 3" key="1">
    <citation type="journal article" date="2023" name="BMC Biol.">
        <title>The compact genome of the sponge Oopsacas minuta (Hexactinellida) is lacking key metazoan core genes.</title>
        <authorList>
            <person name="Santini S."/>
            <person name="Schenkelaars Q."/>
            <person name="Jourda C."/>
            <person name="Duchesne M."/>
            <person name="Belahbib H."/>
            <person name="Rocher C."/>
            <person name="Selva M."/>
            <person name="Riesgo A."/>
            <person name="Vervoort M."/>
            <person name="Leys S.P."/>
            <person name="Kodjabachian L."/>
            <person name="Le Bivic A."/>
            <person name="Borchiellini C."/>
            <person name="Claverie J.M."/>
            <person name="Renard E."/>
        </authorList>
    </citation>
    <scope>NUCLEOTIDE SEQUENCE [LARGE SCALE GENOMIC DNA]</scope>
    <source>
        <strain evidence="2">SPO-2</strain>
    </source>
</reference>
<sequence length="109" mass="12002">MSGSWSNGLCGCFSDFKLCIITYFCPCITFMNTAVKVHGDDSKIKYCLALFVPLLGLYCLCNTRRVTVEQKGIDESAIVSLLLVWFCGVCALIQQAREVDPSGSSMARE</sequence>
<evidence type="ECO:0000313" key="2">
    <source>
        <dbReference type="EMBL" id="KAI6648511.1"/>
    </source>
</evidence>
<dbReference type="AlphaFoldDB" id="A0AAV7JI17"/>
<dbReference type="PANTHER" id="PTHR15907">
    <property type="entry name" value="DUF614 FAMILY PROTEIN-RELATED"/>
    <property type="match status" value="1"/>
</dbReference>
<protein>
    <submittedName>
        <fullName evidence="2">Protein PLANT CADMIUM RESISTANCE 3-like</fullName>
    </submittedName>
</protein>
<evidence type="ECO:0000313" key="3">
    <source>
        <dbReference type="Proteomes" id="UP001165289"/>
    </source>
</evidence>
<name>A0AAV7JI17_9METZ</name>
<dbReference type="InterPro" id="IPR006461">
    <property type="entry name" value="PLAC_motif_containing"/>
</dbReference>
<comment type="similarity">
    <text evidence="1">Belongs to the cornifelin family.</text>
</comment>
<proteinExistence type="inferred from homology"/>
<dbReference type="Proteomes" id="UP001165289">
    <property type="component" value="Unassembled WGS sequence"/>
</dbReference>
<organism evidence="2 3">
    <name type="scientific">Oopsacas minuta</name>
    <dbReference type="NCBI Taxonomy" id="111878"/>
    <lineage>
        <taxon>Eukaryota</taxon>
        <taxon>Metazoa</taxon>
        <taxon>Porifera</taxon>
        <taxon>Hexactinellida</taxon>
        <taxon>Hexasterophora</taxon>
        <taxon>Lyssacinosida</taxon>
        <taxon>Leucopsacidae</taxon>
        <taxon>Oopsacas</taxon>
    </lineage>
</organism>
<comment type="caution">
    <text evidence="2">The sequence shown here is derived from an EMBL/GenBank/DDBJ whole genome shotgun (WGS) entry which is preliminary data.</text>
</comment>
<accession>A0AAV7JI17</accession>
<dbReference type="Pfam" id="PF04749">
    <property type="entry name" value="PLAC8"/>
    <property type="match status" value="1"/>
</dbReference>